<name>A0AA36N0X2_9DINO</name>
<protein>
    <submittedName>
        <fullName evidence="2">Uncharacterized protein</fullName>
    </submittedName>
</protein>
<evidence type="ECO:0000256" key="1">
    <source>
        <dbReference type="SAM" id="MobiDB-lite"/>
    </source>
</evidence>
<feature type="region of interest" description="Disordered" evidence="1">
    <location>
        <begin position="656"/>
        <end position="689"/>
    </location>
</feature>
<proteinExistence type="predicted"/>
<dbReference type="Proteomes" id="UP001178507">
    <property type="component" value="Unassembled WGS sequence"/>
</dbReference>
<feature type="compositionally biased region" description="Basic and acidic residues" evidence="1">
    <location>
        <begin position="657"/>
        <end position="668"/>
    </location>
</feature>
<evidence type="ECO:0000313" key="2">
    <source>
        <dbReference type="EMBL" id="CAJ1388002.1"/>
    </source>
</evidence>
<evidence type="ECO:0000313" key="3">
    <source>
        <dbReference type="Proteomes" id="UP001178507"/>
    </source>
</evidence>
<gene>
    <name evidence="2" type="ORF">EVOR1521_LOCUS13959</name>
</gene>
<comment type="caution">
    <text evidence="2">The sequence shown here is derived from an EMBL/GenBank/DDBJ whole genome shotgun (WGS) entry which is preliminary data.</text>
</comment>
<accession>A0AA36N0X2</accession>
<dbReference type="EMBL" id="CAUJNA010001619">
    <property type="protein sequence ID" value="CAJ1388002.1"/>
    <property type="molecule type" value="Genomic_DNA"/>
</dbReference>
<keyword evidence="3" id="KW-1185">Reference proteome</keyword>
<dbReference type="AlphaFoldDB" id="A0AA36N0X2"/>
<reference evidence="2" key="1">
    <citation type="submission" date="2023-08" db="EMBL/GenBank/DDBJ databases">
        <authorList>
            <person name="Chen Y."/>
            <person name="Shah S."/>
            <person name="Dougan E. K."/>
            <person name="Thang M."/>
            <person name="Chan C."/>
        </authorList>
    </citation>
    <scope>NUCLEOTIDE SEQUENCE</scope>
</reference>
<organism evidence="2 3">
    <name type="scientific">Effrenium voratum</name>
    <dbReference type="NCBI Taxonomy" id="2562239"/>
    <lineage>
        <taxon>Eukaryota</taxon>
        <taxon>Sar</taxon>
        <taxon>Alveolata</taxon>
        <taxon>Dinophyceae</taxon>
        <taxon>Suessiales</taxon>
        <taxon>Symbiodiniaceae</taxon>
        <taxon>Effrenium</taxon>
    </lineage>
</organism>
<sequence>MSLSNAAREEIEAAVRHAEETGQVVQAHHQLLAALKRHGLIREGVQLEPDQIACSPLNRDGFGLSGPDIHELVEKVAQVGWNDGEARGICLELAPHDQQVIAFNKKLCEDSGGLIPPINEISMRYASLAGSHTNAMLRALRHEALHLQSGPLCVDGHLSLARVEAIDAGFAEAARCGMRWKVIGLEVMCGEHEFQMLKRILSMIQVNQNAEWDKVKLRILASKPMCASACPYMFTFLMRFYQADLFARAEERVKRSLRTGQLGSDFYAALSGNCKDQSQQHFCQAYASEKKMIAAADVKRMLVAQDLQPGILKAQDLMQKMRPLVREAGLQALEALDKFEDTLVLIALQKVKGLDMSEACSKLVDEVQALTGKRICEEYGQRRESSSGSSKAEQCAQHTEHLATLYSGQRAYDSEGELRDQSVLLKEKGFQVGSYVVRKKDKARGQIRSMESSVVVLTIETESISGVCKVAVASFLRGDWKIVKKPAESLEFSWPVYKDFAGTNSNLLQLMGVRGRVAQAVLQAGRKFEHTMEGLKLQVKPMRNVVCQQSFPKGKMVLAPSSHKLETKPGGLPLGKIDGVQLFIHSSFSPPGKDGSLDRSVLCPFFMVRKTDQEEEANCVISPMFGDGEDNSAAKIPLMINQRALSAGESLLLFSPKPEESEPEELKVEPPAPEQRQRKRQKSAPGSGREELACHEATLENSIVAVCLLHDVFLLIMPASMRGA</sequence>